<keyword evidence="7" id="KW-1185">Reference proteome</keyword>
<feature type="compositionally biased region" description="Polar residues" evidence="4">
    <location>
        <begin position="1021"/>
        <end position="1034"/>
    </location>
</feature>
<evidence type="ECO:0000313" key="6">
    <source>
        <dbReference type="EMBL" id="KAK2959217.1"/>
    </source>
</evidence>
<dbReference type="Pfam" id="PF12796">
    <property type="entry name" value="Ank_2"/>
    <property type="match status" value="2"/>
</dbReference>
<feature type="repeat" description="ANK" evidence="3">
    <location>
        <begin position="452"/>
        <end position="484"/>
    </location>
</feature>
<evidence type="ECO:0000313" key="7">
    <source>
        <dbReference type="Proteomes" id="UP001281761"/>
    </source>
</evidence>
<feature type="region of interest" description="Disordered" evidence="4">
    <location>
        <begin position="968"/>
        <end position="1046"/>
    </location>
</feature>
<feature type="compositionally biased region" description="Polar residues" evidence="4">
    <location>
        <begin position="2601"/>
        <end position="2612"/>
    </location>
</feature>
<dbReference type="InterPro" id="IPR002110">
    <property type="entry name" value="Ankyrin_rpt"/>
</dbReference>
<evidence type="ECO:0000256" key="2">
    <source>
        <dbReference type="ARBA" id="ARBA00023043"/>
    </source>
</evidence>
<dbReference type="Gene3D" id="1.25.40.20">
    <property type="entry name" value="Ankyrin repeat-containing domain"/>
    <property type="match status" value="3"/>
</dbReference>
<dbReference type="InterPro" id="IPR050776">
    <property type="entry name" value="Ank_Repeat/CDKN_Inhibitor"/>
</dbReference>
<dbReference type="SUPFAM" id="SSF50729">
    <property type="entry name" value="PH domain-like"/>
    <property type="match status" value="1"/>
</dbReference>
<reference evidence="6 7" key="1">
    <citation type="journal article" date="2022" name="bioRxiv">
        <title>Genomics of Preaxostyla Flagellates Illuminates Evolutionary Transitions and the Path Towards Mitochondrial Loss.</title>
        <authorList>
            <person name="Novak L.V.F."/>
            <person name="Treitli S.C."/>
            <person name="Pyrih J."/>
            <person name="Halakuc P."/>
            <person name="Pipaliya S.V."/>
            <person name="Vacek V."/>
            <person name="Brzon O."/>
            <person name="Soukal P."/>
            <person name="Eme L."/>
            <person name="Dacks J.B."/>
            <person name="Karnkowska A."/>
            <person name="Elias M."/>
            <person name="Hampl V."/>
        </authorList>
    </citation>
    <scope>NUCLEOTIDE SEQUENCE [LARGE SCALE GENOMIC DNA]</scope>
    <source>
        <strain evidence="6">NAU3</strain>
        <tissue evidence="6">Gut</tissue>
    </source>
</reference>
<name>A0ABQ9Y628_9EUKA</name>
<feature type="compositionally biased region" description="Basic and acidic residues" evidence="4">
    <location>
        <begin position="1303"/>
        <end position="1315"/>
    </location>
</feature>
<feature type="domain" description="PH" evidence="5">
    <location>
        <begin position="2672"/>
        <end position="2801"/>
    </location>
</feature>
<evidence type="ECO:0000259" key="5">
    <source>
        <dbReference type="PROSITE" id="PS50003"/>
    </source>
</evidence>
<dbReference type="PANTHER" id="PTHR24201:SF15">
    <property type="entry name" value="ANKYRIN REPEAT DOMAIN-CONTAINING PROTEIN 66"/>
    <property type="match status" value="1"/>
</dbReference>
<dbReference type="SMART" id="SM00248">
    <property type="entry name" value="ANK"/>
    <property type="match status" value="11"/>
</dbReference>
<feature type="region of interest" description="Disordered" evidence="4">
    <location>
        <begin position="2589"/>
        <end position="2613"/>
    </location>
</feature>
<feature type="compositionally biased region" description="Polar residues" evidence="4">
    <location>
        <begin position="1316"/>
        <end position="1328"/>
    </location>
</feature>
<dbReference type="InterPro" id="IPR001849">
    <property type="entry name" value="PH_domain"/>
</dbReference>
<dbReference type="PANTHER" id="PTHR24201">
    <property type="entry name" value="ANK_REP_REGION DOMAIN-CONTAINING PROTEIN"/>
    <property type="match status" value="1"/>
</dbReference>
<proteinExistence type="predicted"/>
<dbReference type="SMART" id="SM00233">
    <property type="entry name" value="PH"/>
    <property type="match status" value="1"/>
</dbReference>
<sequence length="2836" mass="312103">MDNPPHLSSYLKHLVDCNSFYTIQELLPLPQLFSIPLDEEGNGFILYSLKTGKNQLVLATIQRYGHLFHLHHLFNVNTGKTVFHYLAEQTKPQNYAIQISLAQHFLSYDWEGLFNRFGRRQSDGGCVLIDYPRQEQYYRSLDEKDFNIHLTMAVQPVSHHSSAETTQLQSQSPFADFELEKFSPFLIVDNTNQVPIFLSVISLNVPLSYWLFRMEPLSLSVHSNSGQCALCLSCKKGPILFASAVLKILIQNVIDERENDFSSRLNRTPVTQRIIVDSTAAELASVDQSSGHYQPLGFPLQQTPSVLPIVSQNTINVQPHQIDPEQGTPTKLRAIRQWSFSYFCLTHFCSNTLSLLHAISFTIDLFPHMLSILAQFPSQRKERKQSTRSECEYSISSPVLSVVSSTPSNPRLALVFDDGQLSPLHLAVCNGNTYAVDLLLSSGHEPNVRDANGRTALHHSILLQHMEITRLLLANGASSNTADRFGLTALDLAERLLRKEELSQIREGYGIQKRFHKTAINSPVPNVTMPFPLLFSTFDESTTENLVARLEEGVHDSIAPANHEQDPPPLFIIPVEEDIVVPADAVHALTDLITKQPRSDNASFALLSALVFEEDKNVVLQKVNEALTKDADPNSTAVFLNQQTIDTLFALSGASHSVLAFPALLIATVRQLDAVCDLLLSKGADVHGLFVCADTNVFPSISLPTSSNPSASASSPSNPSILTSTFSFTTPLLFDMLRYAPFPNGTMVHTTGTAAPSIFCPRHVHRQLISTLNSLSFNTPLPNAPPTASSTFWPRFHYPVINSSQAASEERLVIRAVPFTTPAHLAAYLGDFHVLHTLCQFGASSFVYDRNGDLPVHLAASSGQSSIIRIWLDGMLTAPCLMERNRSRHKHFDDDQNAEAIILDSDEADEMTLKEIEVGYVLHKQEQYVSQTPTNATDTIQAPIVSIDPDADSVEGDLNLGEEPSIVSLQDSAGARGSSFDRPEAQSPAEESNRSQQHSIRSKRSRSSHVSASLPSIPTRIIQSDDSPQVTSLRPASPFSDDTDSQLDQPIVQKVDEQTQAHPKDEEQQTNADEQVVEGIAEHRKLLEAPTLFSGDTPFLMSFRTTTVSALVTLFPIRNVAAILTPASNKRMIPTKPPAMFVSISYPPFSQDQFSSSSPQHPLPVKHSDRREADSLAYSTSMTLASLRAAITPVNHIGENALAISMMLGKDMCTQFLLSLRNPLLSPHNRVTLRKPPIPSSLPPSTRIANPVTTLGITPVYFLQNLNITTVVIVLQWKPDEILTELLRDEFASIKMKSTAAERSSDENASIEEKSGSNLGDHSGSSTSFDPSRLFQEYLLAGGADSGAEDDSENSQADNWELVSSTESNPFAFLLKSRDYPDPYFPQRVSRDSALVGASSTHSPSSATTSGDNPFFLLGRLGIAAQTLQKPGSLEHRDCFGRTPLLSAVMWSGVEDDAVGTEDPIDEDEAASFECEACRTGCVCTSQPFWVKKRTKAPNQHPCVVFLCTPKNTKDIHRCPSHIFYPFAHDPHRLASSHHRLMLVGWLLASGSKANSRDSVFGCTSLHIAAARGDAKMMRLLLASGANPFLKDRYGMTPLHHACTQTLQQPFSVILSAMMPEGIVPSFPQQISNITAAFTHTTVLTQPRVNVVMSDRQRERFESVCSEKVSYFTSLANQTITQSVFLNSNTVFQSPFEASQASVPASAKRDARATLVILNPIQTFPAVHPICVEASALGRRNCLHILAERGAVSILQYVLSTPELISPLSLFDALISSTSLRSQPQNRKTPFQQKAASHFLNRPSSMLFTHPLLHLPTARMEALPLMYAHSRTGYAPHPLDAFAFAGGETPLYVSLRTHNFASTLALLRNGGSCQLFAKLPPFVSIITQQPPDMDSGSGQTVNETIAITSYPQSPSVSISLDSQSSLFSADLMSPTLCSTLHPCTAPAGPPRQAADSVETDLISAASGIPNDVPLIHLSQAMLMVYLSILCPCLSQSLAQKSTHIVDCPKCTQTAILIQTALFAGTGSIQQLGGLFASLSETHPALFKSLLFSGSSSYSVSSDTLVLDSFKTFWNPTNPQQHQVQTPLLFNGFPLVSLLAMVGGMESLNLITEAISALSIQGNERDLHRHQSLVQQGLSQPPSIPRALPRINPPLPPNPDVRSIRLVSRQTVPMVSPTIPLSNYSPLSTYPHSFQRGVINGQLPIHIAASFSHPKAVLFLSSSNKDKSPVPCDVLRRSTLNLLITSPAFQLSGLPITSLLRRLQGRTNALSGKRLSSHFGATYVSTEKFERTPQFSPVNRTSPLVQASYYISSVLTSSLTTLQDAERILPPPSYLLLNVIPTLILNGEDISIKTRTDYTILDEIALKDDLVSFIVLISLMPTMRFTKETVFGSRRGYEFQHVCLNINSWCSNIDDAQYVPSKDSDARFIKHIQNKLNRTKQGVFGGKLGARAEQTGGTLFLHNLFHKPPPLDEGQQNSEQFLSLLERCRLERIQNECERRLNHYRQVQSCVSIIEFSNQVLAFSAPHKSVELLQKQIEQAKLFTDKQIPSAPPPNLVHSGFEGGTGTPSSMENSYQARFLFAVDRTPQQLKRSNTNEKTTEQADQTATASIRSVQGAKEAEGEGGAISVDKLNLIHELSTVVPSFMSQYGNDITVHFLSLERCLDTFINHTQNAVKCGFIFAKRKFQKWKLMFAILDGFKLTLGDFPFDAAVKTIEFDDYITAHSHKGEVSHDLPNTHLFTIRCHRLHKKSPLDAALTALPSQAIPQIPPVSSNTDFKEHLFIATSHSEMESWMEAVDMAAQLHVLHKSVSVANRQDGLDDRMEHPVSSSDSLITGL</sequence>
<dbReference type="InterPro" id="IPR036770">
    <property type="entry name" value="Ankyrin_rpt-contain_sf"/>
</dbReference>
<feature type="repeat" description="ANK" evidence="3">
    <location>
        <begin position="1561"/>
        <end position="1593"/>
    </location>
</feature>
<comment type="caution">
    <text evidence="6">The sequence shown here is derived from an EMBL/GenBank/DDBJ whole genome shotgun (WGS) entry which is preliminary data.</text>
</comment>
<feature type="repeat" description="ANK" evidence="3">
    <location>
        <begin position="419"/>
        <end position="451"/>
    </location>
</feature>
<dbReference type="EMBL" id="JARBJD010000031">
    <property type="protein sequence ID" value="KAK2959217.1"/>
    <property type="molecule type" value="Genomic_DNA"/>
</dbReference>
<dbReference type="Gene3D" id="2.30.29.30">
    <property type="entry name" value="Pleckstrin-homology domain (PH domain)/Phosphotyrosine-binding domain (PTB)"/>
    <property type="match status" value="1"/>
</dbReference>
<gene>
    <name evidence="6" type="ORF">BLNAU_5775</name>
</gene>
<dbReference type="SUPFAM" id="SSF48403">
    <property type="entry name" value="Ankyrin repeat"/>
    <property type="match status" value="2"/>
</dbReference>
<feature type="region of interest" description="Disordered" evidence="4">
    <location>
        <begin position="2816"/>
        <end position="2836"/>
    </location>
</feature>
<organism evidence="6 7">
    <name type="scientific">Blattamonas nauphoetae</name>
    <dbReference type="NCBI Taxonomy" id="2049346"/>
    <lineage>
        <taxon>Eukaryota</taxon>
        <taxon>Metamonada</taxon>
        <taxon>Preaxostyla</taxon>
        <taxon>Oxymonadida</taxon>
        <taxon>Blattamonas</taxon>
    </lineage>
</organism>
<dbReference type="PROSITE" id="PS50297">
    <property type="entry name" value="ANK_REP_REGION"/>
    <property type="match status" value="3"/>
</dbReference>
<dbReference type="InterPro" id="IPR011993">
    <property type="entry name" value="PH-like_dom_sf"/>
</dbReference>
<accession>A0ABQ9Y628</accession>
<protein>
    <recommendedName>
        <fullName evidence="5">PH domain-containing protein</fullName>
    </recommendedName>
</protein>
<feature type="compositionally biased region" description="Polar residues" evidence="4">
    <location>
        <begin position="2826"/>
        <end position="2836"/>
    </location>
</feature>
<feature type="region of interest" description="Disordered" evidence="4">
    <location>
        <begin position="1298"/>
        <end position="1328"/>
    </location>
</feature>
<keyword evidence="2 3" id="KW-0040">ANK repeat</keyword>
<keyword evidence="1" id="KW-0677">Repeat</keyword>
<dbReference type="Proteomes" id="UP001281761">
    <property type="component" value="Unassembled WGS sequence"/>
</dbReference>
<evidence type="ECO:0000256" key="1">
    <source>
        <dbReference type="ARBA" id="ARBA00022737"/>
    </source>
</evidence>
<evidence type="ECO:0000256" key="3">
    <source>
        <dbReference type="PROSITE-ProRule" id="PRU00023"/>
    </source>
</evidence>
<dbReference type="PROSITE" id="PS50003">
    <property type="entry name" value="PH_DOMAIN"/>
    <property type="match status" value="1"/>
</dbReference>
<evidence type="ECO:0000256" key="4">
    <source>
        <dbReference type="SAM" id="MobiDB-lite"/>
    </source>
</evidence>
<dbReference type="PROSITE" id="PS50088">
    <property type="entry name" value="ANK_REPEAT"/>
    <property type="match status" value="3"/>
</dbReference>